<dbReference type="RefSeq" id="WP_088983347.1">
    <property type="nucleotide sequence ID" value="NZ_LT607413.1"/>
</dbReference>
<sequence>MTEIIERVLIDGDAEQVDGYLGNARNTAVIDWRADDTEVVWDFGRFLDEGDELGSEHTDDGLTITYNGISHHVTLPGTLANRYETIRAVIRILAPKYDARLVRDSYYSDTHVFLVRHAAWWAELDRHHPERAAELFQPVTAELDFP</sequence>
<gene>
    <name evidence="1" type="ORF">GA0070618_4449</name>
</gene>
<dbReference type="Proteomes" id="UP000198253">
    <property type="component" value="Chromosome I"/>
</dbReference>
<proteinExistence type="predicted"/>
<dbReference type="AlphaFoldDB" id="A0A1C4YVU6"/>
<reference evidence="2" key="1">
    <citation type="submission" date="2016-06" db="EMBL/GenBank/DDBJ databases">
        <authorList>
            <person name="Varghese N."/>
            <person name="Submissions Spin"/>
        </authorList>
    </citation>
    <scope>NUCLEOTIDE SEQUENCE [LARGE SCALE GENOMIC DNA]</scope>
    <source>
        <strain evidence="2">DSM 43816</strain>
    </source>
</reference>
<dbReference type="EMBL" id="LT607413">
    <property type="protein sequence ID" value="SCF24810.1"/>
    <property type="molecule type" value="Genomic_DNA"/>
</dbReference>
<organism evidence="1 2">
    <name type="scientific">Micromonospora echinospora</name>
    <name type="common">Micromonospora purpurea</name>
    <dbReference type="NCBI Taxonomy" id="1877"/>
    <lineage>
        <taxon>Bacteria</taxon>
        <taxon>Bacillati</taxon>
        <taxon>Actinomycetota</taxon>
        <taxon>Actinomycetes</taxon>
        <taxon>Micromonosporales</taxon>
        <taxon>Micromonosporaceae</taxon>
        <taxon>Micromonospora</taxon>
    </lineage>
</organism>
<dbReference type="OrthoDB" id="5194528at2"/>
<accession>A0A1C4YVU6</accession>
<evidence type="ECO:0000313" key="2">
    <source>
        <dbReference type="Proteomes" id="UP000198253"/>
    </source>
</evidence>
<dbReference type="InParanoid" id="A0A1C4YVU6"/>
<keyword evidence="2" id="KW-1185">Reference proteome</keyword>
<evidence type="ECO:0000313" key="1">
    <source>
        <dbReference type="EMBL" id="SCF24810.1"/>
    </source>
</evidence>
<name>A0A1C4YVU6_MICEC</name>
<protein>
    <submittedName>
        <fullName evidence="1">Uncharacterized protein</fullName>
    </submittedName>
</protein>